<name>A0A0G4NIE4_VERLO</name>
<proteinExistence type="predicted"/>
<accession>A0A0G4NIE4</accession>
<evidence type="ECO:0000313" key="2">
    <source>
        <dbReference type="EMBL" id="CRK46161.1"/>
    </source>
</evidence>
<dbReference type="Proteomes" id="UP000045706">
    <property type="component" value="Unassembled WGS sequence"/>
</dbReference>
<evidence type="ECO:0000256" key="1">
    <source>
        <dbReference type="SAM" id="MobiDB-lite"/>
    </source>
</evidence>
<organism evidence="2 3">
    <name type="scientific">Verticillium longisporum</name>
    <name type="common">Verticillium dahliae var. longisporum</name>
    <dbReference type="NCBI Taxonomy" id="100787"/>
    <lineage>
        <taxon>Eukaryota</taxon>
        <taxon>Fungi</taxon>
        <taxon>Dikarya</taxon>
        <taxon>Ascomycota</taxon>
        <taxon>Pezizomycotina</taxon>
        <taxon>Sordariomycetes</taxon>
        <taxon>Hypocreomycetidae</taxon>
        <taxon>Glomerellales</taxon>
        <taxon>Plectosphaerellaceae</taxon>
        <taxon>Verticillium</taxon>
    </lineage>
</organism>
<evidence type="ECO:0000313" key="3">
    <source>
        <dbReference type="Proteomes" id="UP000045706"/>
    </source>
</evidence>
<dbReference type="AlphaFoldDB" id="A0A0G4NIE4"/>
<sequence>RHRSFSHPDQARHEARTDLQGYRPHQRPEG</sequence>
<dbReference type="EMBL" id="CVQI01035370">
    <property type="protein sequence ID" value="CRK46161.1"/>
    <property type="molecule type" value="Genomic_DNA"/>
</dbReference>
<protein>
    <submittedName>
        <fullName evidence="2">Uncharacterized protein</fullName>
    </submittedName>
</protein>
<feature type="region of interest" description="Disordered" evidence="1">
    <location>
        <begin position="1"/>
        <end position="30"/>
    </location>
</feature>
<feature type="non-terminal residue" evidence="2">
    <location>
        <position position="1"/>
    </location>
</feature>
<reference evidence="3" key="1">
    <citation type="submission" date="2015-05" db="EMBL/GenBank/DDBJ databases">
        <authorList>
            <person name="Fogelqvist Johan"/>
        </authorList>
    </citation>
    <scope>NUCLEOTIDE SEQUENCE [LARGE SCALE GENOMIC DNA]</scope>
</reference>
<gene>
    <name evidence="2" type="ORF">BN1723_019932</name>
</gene>